<name>A0ABY4B6U0_9BACT</name>
<keyword evidence="2" id="KW-1185">Reference proteome</keyword>
<protein>
    <recommendedName>
        <fullName evidence="3">VCBS repeat-containing protein</fullName>
    </recommendedName>
</protein>
<dbReference type="InterPro" id="IPR058087">
    <property type="entry name" value="XAC2610_dom"/>
</dbReference>
<accession>A0ABY4B6U0</accession>
<dbReference type="NCBIfam" id="NF047539">
    <property type="entry name" value="XAC2610_fam"/>
    <property type="match status" value="1"/>
</dbReference>
<evidence type="ECO:0008006" key="3">
    <source>
        <dbReference type="Google" id="ProtNLM"/>
    </source>
</evidence>
<evidence type="ECO:0000313" key="1">
    <source>
        <dbReference type="EMBL" id="UOE33731.1"/>
    </source>
</evidence>
<dbReference type="RefSeq" id="WP_243513854.1">
    <property type="nucleotide sequence ID" value="NZ_CP094534.1"/>
</dbReference>
<proteinExistence type="predicted"/>
<dbReference type="EMBL" id="CP094534">
    <property type="protein sequence ID" value="UOE33731.1"/>
    <property type="molecule type" value="Genomic_DNA"/>
</dbReference>
<sequence>MSKTHTFKITSQRFKRADSIRDSCMVTISVFDKQNQKLLQNISYPSTHFFSNVYRRCNAVRSYSTGTNKNTPATDNDYGDFIVADFNFDGKDDFAAKNDSGGNGGPTYNYYIQNRTGKFVIDHFLTQYVAHFPYKISKQQKTLATLVHANADQLKGAAYQFDSAKNEWRRILHWWQ</sequence>
<reference evidence="1 2" key="1">
    <citation type="submission" date="2022-03" db="EMBL/GenBank/DDBJ databases">
        <title>Hymenobactersp. isolated from the air.</title>
        <authorList>
            <person name="Won M."/>
            <person name="Kwon S.-W."/>
        </authorList>
    </citation>
    <scope>NUCLEOTIDE SEQUENCE [LARGE SCALE GENOMIC DNA]</scope>
    <source>
        <strain evidence="1 2">KACC 22596</strain>
    </source>
</reference>
<dbReference type="Proteomes" id="UP000831390">
    <property type="component" value="Chromosome"/>
</dbReference>
<evidence type="ECO:0000313" key="2">
    <source>
        <dbReference type="Proteomes" id="UP000831390"/>
    </source>
</evidence>
<gene>
    <name evidence="1" type="ORF">MTP16_21735</name>
</gene>
<organism evidence="1 2">
    <name type="scientific">Hymenobacter monticola</name>
    <dbReference type="NCBI Taxonomy" id="1705399"/>
    <lineage>
        <taxon>Bacteria</taxon>
        <taxon>Pseudomonadati</taxon>
        <taxon>Bacteroidota</taxon>
        <taxon>Cytophagia</taxon>
        <taxon>Cytophagales</taxon>
        <taxon>Hymenobacteraceae</taxon>
        <taxon>Hymenobacter</taxon>
    </lineage>
</organism>